<organism evidence="8 9">
    <name type="scientific">Clupea harengus</name>
    <name type="common">Atlantic herring</name>
    <dbReference type="NCBI Taxonomy" id="7950"/>
    <lineage>
        <taxon>Eukaryota</taxon>
        <taxon>Metazoa</taxon>
        <taxon>Chordata</taxon>
        <taxon>Craniata</taxon>
        <taxon>Vertebrata</taxon>
        <taxon>Euteleostomi</taxon>
        <taxon>Actinopterygii</taxon>
        <taxon>Neopterygii</taxon>
        <taxon>Teleostei</taxon>
        <taxon>Clupei</taxon>
        <taxon>Clupeiformes</taxon>
        <taxon>Clupeoidei</taxon>
        <taxon>Clupeidae</taxon>
        <taxon>Clupea</taxon>
    </lineage>
</organism>
<keyword evidence="2 4" id="KW-0863">Zinc-finger</keyword>
<dbReference type="GO" id="GO:0008270">
    <property type="term" value="F:zinc ion binding"/>
    <property type="evidence" value="ECO:0007669"/>
    <property type="project" value="UniProtKB-KW"/>
</dbReference>
<sequence>MDSDPEADPQPSADENAPDLECAICFSQFDNVFRTPKMLGCNHTFCLECLARMNVKSAQPNSIQCPLCRGFTPLPNLGLPKLATDSTVLSYLPAAMQRVYSIRFSRNKGRLQVKRPNEGVPPLAAQTVSHTLDVGQPSSSGSSGASREQQGQAQGRGCLAGLRRLGRRPACRACIMATTVLLMVLLTIVVIFLLSSRP</sequence>
<dbReference type="InterPro" id="IPR013083">
    <property type="entry name" value="Znf_RING/FYVE/PHD"/>
</dbReference>
<dbReference type="OrthoDB" id="342730at2759"/>
<protein>
    <submittedName>
        <fullName evidence="9">RING finger protein 225</fullName>
    </submittedName>
</protein>
<dbReference type="Proteomes" id="UP000515152">
    <property type="component" value="Chromosome 7"/>
</dbReference>
<dbReference type="SUPFAM" id="SSF57850">
    <property type="entry name" value="RING/U-box"/>
    <property type="match status" value="1"/>
</dbReference>
<keyword evidence="8" id="KW-1185">Reference proteome</keyword>
<evidence type="ECO:0000256" key="5">
    <source>
        <dbReference type="SAM" id="MobiDB-lite"/>
    </source>
</evidence>
<keyword evidence="6" id="KW-1133">Transmembrane helix</keyword>
<dbReference type="PANTHER" id="PTHR22791">
    <property type="entry name" value="RING-TYPE DOMAIN-CONTAINING PROTEIN"/>
    <property type="match status" value="1"/>
</dbReference>
<keyword evidence="6" id="KW-0812">Transmembrane</keyword>
<dbReference type="Pfam" id="PF13445">
    <property type="entry name" value="zf-RING_UBOX"/>
    <property type="match status" value="1"/>
</dbReference>
<dbReference type="KEGG" id="char:105902878"/>
<evidence type="ECO:0000256" key="2">
    <source>
        <dbReference type="ARBA" id="ARBA00022771"/>
    </source>
</evidence>
<evidence type="ECO:0000256" key="3">
    <source>
        <dbReference type="ARBA" id="ARBA00022833"/>
    </source>
</evidence>
<dbReference type="AlphaFoldDB" id="A0A6P3W0C6"/>
<dbReference type="PROSITE" id="PS00518">
    <property type="entry name" value="ZF_RING_1"/>
    <property type="match status" value="1"/>
</dbReference>
<feature type="compositionally biased region" description="Low complexity" evidence="5">
    <location>
        <begin position="135"/>
        <end position="152"/>
    </location>
</feature>
<proteinExistence type="predicted"/>
<evidence type="ECO:0000256" key="4">
    <source>
        <dbReference type="PROSITE-ProRule" id="PRU00175"/>
    </source>
</evidence>
<dbReference type="SMART" id="SM00184">
    <property type="entry name" value="RING"/>
    <property type="match status" value="1"/>
</dbReference>
<dbReference type="Gene3D" id="3.30.40.10">
    <property type="entry name" value="Zinc/RING finger domain, C3HC4 (zinc finger)"/>
    <property type="match status" value="1"/>
</dbReference>
<keyword evidence="6" id="KW-0472">Membrane</keyword>
<keyword evidence="1" id="KW-0479">Metal-binding</keyword>
<dbReference type="InterPro" id="IPR027370">
    <property type="entry name" value="Znf-RING_euk"/>
</dbReference>
<dbReference type="GO" id="GO:0016567">
    <property type="term" value="P:protein ubiquitination"/>
    <property type="evidence" value="ECO:0007669"/>
    <property type="project" value="TreeGrafter"/>
</dbReference>
<dbReference type="InterPro" id="IPR051435">
    <property type="entry name" value="RING_finger_E3_ubiq-ligases"/>
</dbReference>
<evidence type="ECO:0000313" key="8">
    <source>
        <dbReference type="Proteomes" id="UP000515152"/>
    </source>
</evidence>
<evidence type="ECO:0000256" key="6">
    <source>
        <dbReference type="SAM" id="Phobius"/>
    </source>
</evidence>
<feature type="domain" description="RING-type" evidence="7">
    <location>
        <begin position="22"/>
        <end position="69"/>
    </location>
</feature>
<dbReference type="InterPro" id="IPR001841">
    <property type="entry name" value="Znf_RING"/>
</dbReference>
<feature type="transmembrane region" description="Helical" evidence="6">
    <location>
        <begin position="173"/>
        <end position="194"/>
    </location>
</feature>
<gene>
    <name evidence="9" type="primary">LOC105902878</name>
</gene>
<dbReference type="RefSeq" id="XP_012686013.1">
    <property type="nucleotide sequence ID" value="XM_012830559.1"/>
</dbReference>
<dbReference type="InterPro" id="IPR017907">
    <property type="entry name" value="Znf_RING_CS"/>
</dbReference>
<keyword evidence="3" id="KW-0862">Zinc</keyword>
<accession>A0A6P3W0C6</accession>
<evidence type="ECO:0000313" key="9">
    <source>
        <dbReference type="RefSeq" id="XP_012686013.1"/>
    </source>
</evidence>
<dbReference type="GeneID" id="105902878"/>
<evidence type="ECO:0000256" key="1">
    <source>
        <dbReference type="ARBA" id="ARBA00022723"/>
    </source>
</evidence>
<dbReference type="PROSITE" id="PS50089">
    <property type="entry name" value="ZF_RING_2"/>
    <property type="match status" value="1"/>
</dbReference>
<name>A0A6P3W0C6_CLUHA</name>
<evidence type="ECO:0000259" key="7">
    <source>
        <dbReference type="PROSITE" id="PS50089"/>
    </source>
</evidence>
<reference evidence="9" key="1">
    <citation type="submission" date="2025-08" db="UniProtKB">
        <authorList>
            <consortium name="RefSeq"/>
        </authorList>
    </citation>
    <scope>IDENTIFICATION</scope>
</reference>
<feature type="region of interest" description="Disordered" evidence="5">
    <location>
        <begin position="132"/>
        <end position="152"/>
    </location>
</feature>
<dbReference type="GO" id="GO:0061630">
    <property type="term" value="F:ubiquitin protein ligase activity"/>
    <property type="evidence" value="ECO:0007669"/>
    <property type="project" value="TreeGrafter"/>
</dbReference>
<dbReference type="PANTHER" id="PTHR22791:SF30">
    <property type="entry name" value="RING FINGER PROTEIN 223-LIKE"/>
    <property type="match status" value="1"/>
</dbReference>